<dbReference type="Pfam" id="PF00440">
    <property type="entry name" value="TetR_N"/>
    <property type="match status" value="1"/>
</dbReference>
<dbReference type="PANTHER" id="PTHR43479">
    <property type="entry name" value="ACREF/ENVCD OPERON REPRESSOR-RELATED"/>
    <property type="match status" value="1"/>
</dbReference>
<dbReference type="EMBL" id="MATO01000064">
    <property type="protein sequence ID" value="OCS86037.1"/>
    <property type="molecule type" value="Genomic_DNA"/>
</dbReference>
<evidence type="ECO:0000256" key="2">
    <source>
        <dbReference type="PROSITE-ProRule" id="PRU00335"/>
    </source>
</evidence>
<proteinExistence type="predicted"/>
<feature type="domain" description="HTH tetR-type" evidence="3">
    <location>
        <begin position="10"/>
        <end position="70"/>
    </location>
</feature>
<gene>
    <name evidence="4" type="ORF">A6K76_14855</name>
</gene>
<dbReference type="OrthoDB" id="9810250at2"/>
<dbReference type="GO" id="GO:0003677">
    <property type="term" value="F:DNA binding"/>
    <property type="evidence" value="ECO:0007669"/>
    <property type="project" value="UniProtKB-UniRule"/>
</dbReference>
<dbReference type="InterPro" id="IPR039532">
    <property type="entry name" value="TetR_C_Firmicutes"/>
</dbReference>
<keyword evidence="1 2" id="KW-0238">DNA-binding</keyword>
<dbReference type="Pfam" id="PF14278">
    <property type="entry name" value="TetR_C_8"/>
    <property type="match status" value="1"/>
</dbReference>
<dbReference type="Gene3D" id="1.10.357.10">
    <property type="entry name" value="Tetracycline Repressor, domain 2"/>
    <property type="match status" value="1"/>
</dbReference>
<comment type="caution">
    <text evidence="4">The sequence shown here is derived from an EMBL/GenBank/DDBJ whole genome shotgun (WGS) entry which is preliminary data.</text>
</comment>
<evidence type="ECO:0000259" key="3">
    <source>
        <dbReference type="PROSITE" id="PS50977"/>
    </source>
</evidence>
<protein>
    <submittedName>
        <fullName evidence="4">Transcriptional regulator</fullName>
    </submittedName>
</protein>
<reference evidence="4 5" key="1">
    <citation type="submission" date="2016-07" db="EMBL/GenBank/DDBJ databases">
        <title>Caryophanon latum genome sequencing.</title>
        <authorList>
            <person name="Verma A."/>
            <person name="Pal Y."/>
            <person name="Krishnamurthi S."/>
        </authorList>
    </citation>
    <scope>NUCLEOTIDE SEQUENCE [LARGE SCALE GENOMIC DNA]</scope>
    <source>
        <strain evidence="4 5">DSM 14151</strain>
    </source>
</reference>
<dbReference type="InterPro" id="IPR050624">
    <property type="entry name" value="HTH-type_Tx_Regulator"/>
</dbReference>
<evidence type="ECO:0000313" key="5">
    <source>
        <dbReference type="Proteomes" id="UP000093482"/>
    </source>
</evidence>
<dbReference type="Proteomes" id="UP000093482">
    <property type="component" value="Unassembled WGS sequence"/>
</dbReference>
<keyword evidence="5" id="KW-1185">Reference proteome</keyword>
<dbReference type="PROSITE" id="PS50977">
    <property type="entry name" value="HTH_TETR_2"/>
    <property type="match status" value="1"/>
</dbReference>
<dbReference type="SUPFAM" id="SSF46689">
    <property type="entry name" value="Homeodomain-like"/>
    <property type="match status" value="1"/>
</dbReference>
<evidence type="ECO:0000313" key="4">
    <source>
        <dbReference type="EMBL" id="OCS86037.1"/>
    </source>
</evidence>
<evidence type="ECO:0000256" key="1">
    <source>
        <dbReference type="ARBA" id="ARBA00023125"/>
    </source>
</evidence>
<dbReference type="InterPro" id="IPR009057">
    <property type="entry name" value="Homeodomain-like_sf"/>
</dbReference>
<dbReference type="AlphaFoldDB" id="A0A1C0YFV2"/>
<accession>A0A1C0YFV2</accession>
<name>A0A1C0YFV2_9BACL</name>
<sequence>METYVDKRIIRSQKAIKSAFLHCLAKKPFHEITISEIVRLAEYNRSTFYAHFESTEHLVQSIIDEALQQMIVHIRAPYEHMKEVDMRQLDANAITVFDYFLQNETLFKTLLSNHLQVDIRHKIASAIENLFIEQYEYELSTSDIDVKWLYIYRAHGLAGMIIRWIEEDFATPAHVMAEQVLKLMTVTTYKFTVTE</sequence>
<dbReference type="PANTHER" id="PTHR43479:SF7">
    <property type="entry name" value="TETR-FAMILY TRANSCRIPTIONAL REGULATOR"/>
    <property type="match status" value="1"/>
</dbReference>
<dbReference type="InterPro" id="IPR001647">
    <property type="entry name" value="HTH_TetR"/>
</dbReference>
<organism evidence="4 5">
    <name type="scientific">Caryophanon latum</name>
    <dbReference type="NCBI Taxonomy" id="33977"/>
    <lineage>
        <taxon>Bacteria</taxon>
        <taxon>Bacillati</taxon>
        <taxon>Bacillota</taxon>
        <taxon>Bacilli</taxon>
        <taxon>Bacillales</taxon>
        <taxon>Caryophanaceae</taxon>
        <taxon>Caryophanon</taxon>
    </lineage>
</organism>
<feature type="DNA-binding region" description="H-T-H motif" evidence="2">
    <location>
        <begin position="33"/>
        <end position="52"/>
    </location>
</feature>